<evidence type="ECO:0000313" key="5">
    <source>
        <dbReference type="Proteomes" id="UP001596306"/>
    </source>
</evidence>
<dbReference type="InterPro" id="IPR027381">
    <property type="entry name" value="LytR/CpsA/Psr_C"/>
</dbReference>
<feature type="compositionally biased region" description="Polar residues" evidence="1">
    <location>
        <begin position="68"/>
        <end position="79"/>
    </location>
</feature>
<dbReference type="EMBL" id="JBHSTP010000003">
    <property type="protein sequence ID" value="MFC6357038.1"/>
    <property type="molecule type" value="Genomic_DNA"/>
</dbReference>
<evidence type="ECO:0000313" key="4">
    <source>
        <dbReference type="EMBL" id="MFC6357038.1"/>
    </source>
</evidence>
<feature type="region of interest" description="Disordered" evidence="1">
    <location>
        <begin position="67"/>
        <end position="87"/>
    </location>
</feature>
<sequence>MAISYPKDRFDDVPENIERVGAHRAPRRRGRGWIAFVWATVATIVLVGIGVVGLFVLNDRLSFGTSGGQSVPQQAESPTPTAPPTLDPSLTVTVLNGTTTAGIAGTVGDLLASQGWTVAARSNASTEDIVETLVYYADPAHEGAARGVAAALPGAGVTLSADFKDSGANLVVVVGSDYVPPAG</sequence>
<protein>
    <submittedName>
        <fullName evidence="4">LytR C-terminal domain-containing protein</fullName>
    </submittedName>
</protein>
<reference evidence="5" key="1">
    <citation type="journal article" date="2019" name="Int. J. Syst. Evol. Microbiol.">
        <title>The Global Catalogue of Microorganisms (GCM) 10K type strain sequencing project: providing services to taxonomists for standard genome sequencing and annotation.</title>
        <authorList>
            <consortium name="The Broad Institute Genomics Platform"/>
            <consortium name="The Broad Institute Genome Sequencing Center for Infectious Disease"/>
            <person name="Wu L."/>
            <person name="Ma J."/>
        </authorList>
    </citation>
    <scope>NUCLEOTIDE SEQUENCE [LARGE SCALE GENOMIC DNA]</scope>
    <source>
        <strain evidence="5">CCUG 43304</strain>
    </source>
</reference>
<keyword evidence="5" id="KW-1185">Reference proteome</keyword>
<dbReference type="Proteomes" id="UP001596306">
    <property type="component" value="Unassembled WGS sequence"/>
</dbReference>
<keyword evidence="2" id="KW-1133">Transmembrane helix</keyword>
<dbReference type="RefSeq" id="WP_386732388.1">
    <property type="nucleotide sequence ID" value="NZ_JBHSTP010000003.1"/>
</dbReference>
<name>A0ABW1VJR4_9MICO</name>
<evidence type="ECO:0000256" key="1">
    <source>
        <dbReference type="SAM" id="MobiDB-lite"/>
    </source>
</evidence>
<gene>
    <name evidence="4" type="ORF">ACFQB0_13070</name>
</gene>
<organism evidence="4 5">
    <name type="scientific">Luethyella okanaganae</name>
    <dbReference type="NCBI Taxonomy" id="69372"/>
    <lineage>
        <taxon>Bacteria</taxon>
        <taxon>Bacillati</taxon>
        <taxon>Actinomycetota</taxon>
        <taxon>Actinomycetes</taxon>
        <taxon>Micrococcales</taxon>
        <taxon>Microbacteriaceae</taxon>
        <taxon>Luethyella</taxon>
    </lineage>
</organism>
<evidence type="ECO:0000259" key="3">
    <source>
        <dbReference type="Pfam" id="PF13399"/>
    </source>
</evidence>
<dbReference type="PANTHER" id="PTHR33392:SF6">
    <property type="entry name" value="POLYISOPRENYL-TEICHOIC ACID--PEPTIDOGLYCAN TEICHOIC ACID TRANSFERASE TAGU"/>
    <property type="match status" value="1"/>
</dbReference>
<keyword evidence="2" id="KW-0812">Transmembrane</keyword>
<dbReference type="InterPro" id="IPR050922">
    <property type="entry name" value="LytR/CpsA/Psr_CW_biosynth"/>
</dbReference>
<feature type="transmembrane region" description="Helical" evidence="2">
    <location>
        <begin position="33"/>
        <end position="57"/>
    </location>
</feature>
<keyword evidence="2" id="KW-0472">Membrane</keyword>
<proteinExistence type="predicted"/>
<feature type="domain" description="LytR/CpsA/Psr regulator C-terminal" evidence="3">
    <location>
        <begin position="90"/>
        <end position="178"/>
    </location>
</feature>
<evidence type="ECO:0000256" key="2">
    <source>
        <dbReference type="SAM" id="Phobius"/>
    </source>
</evidence>
<dbReference type="Gene3D" id="3.30.70.2390">
    <property type="match status" value="1"/>
</dbReference>
<dbReference type="Pfam" id="PF13399">
    <property type="entry name" value="LytR_C"/>
    <property type="match status" value="1"/>
</dbReference>
<comment type="caution">
    <text evidence="4">The sequence shown here is derived from an EMBL/GenBank/DDBJ whole genome shotgun (WGS) entry which is preliminary data.</text>
</comment>
<accession>A0ABW1VJR4</accession>
<dbReference type="PANTHER" id="PTHR33392">
    <property type="entry name" value="POLYISOPRENYL-TEICHOIC ACID--PEPTIDOGLYCAN TEICHOIC ACID TRANSFERASE TAGU"/>
    <property type="match status" value="1"/>
</dbReference>